<evidence type="ECO:0000313" key="3">
    <source>
        <dbReference type="Proteomes" id="UP000027178"/>
    </source>
</evidence>
<dbReference type="InterPro" id="IPR000073">
    <property type="entry name" value="AB_hydrolase_1"/>
</dbReference>
<dbReference type="PANTHER" id="PTHR46438">
    <property type="entry name" value="ALPHA/BETA-HYDROLASES SUPERFAMILY PROTEIN"/>
    <property type="match status" value="1"/>
</dbReference>
<dbReference type="OrthoDB" id="5495375at2"/>
<dbReference type="EMBL" id="JNBY01000050">
    <property type="protein sequence ID" value="KDN87175.1"/>
    <property type="molecule type" value="Genomic_DNA"/>
</dbReference>
<keyword evidence="3" id="KW-1185">Reference proteome</keyword>
<comment type="caution">
    <text evidence="2">The sequence shown here is derived from an EMBL/GenBank/DDBJ whole genome shotgun (WGS) entry which is preliminary data.</text>
</comment>
<dbReference type="PATRIC" id="fig|1348663.4.peg.1202"/>
<dbReference type="GO" id="GO:0016787">
    <property type="term" value="F:hydrolase activity"/>
    <property type="evidence" value="ECO:0007669"/>
    <property type="project" value="UniProtKB-KW"/>
</dbReference>
<reference evidence="2 3" key="1">
    <citation type="submission" date="2014-05" db="EMBL/GenBank/DDBJ databases">
        <title>Draft Genome Sequence of Kitasatospora cheerisanensis KCTC 2395.</title>
        <authorList>
            <person name="Nam D.H."/>
        </authorList>
    </citation>
    <scope>NUCLEOTIDE SEQUENCE [LARGE SCALE GENOMIC DNA]</scope>
    <source>
        <strain evidence="2 3">KCTC 2395</strain>
    </source>
</reference>
<dbReference type="HOGENOM" id="CLU_020336_13_2_11"/>
<dbReference type="Pfam" id="PF12697">
    <property type="entry name" value="Abhydrolase_6"/>
    <property type="match status" value="1"/>
</dbReference>
<dbReference type="SUPFAM" id="SSF53474">
    <property type="entry name" value="alpha/beta-Hydrolases"/>
    <property type="match status" value="1"/>
</dbReference>
<dbReference type="Gene3D" id="3.40.50.1820">
    <property type="entry name" value="alpha/beta hydrolase"/>
    <property type="match status" value="1"/>
</dbReference>
<dbReference type="eggNOG" id="COG0596">
    <property type="taxonomic scope" value="Bacteria"/>
</dbReference>
<dbReference type="PRINTS" id="PR00111">
    <property type="entry name" value="ABHYDROLASE"/>
</dbReference>
<dbReference type="Proteomes" id="UP000027178">
    <property type="component" value="Unassembled WGS sequence"/>
</dbReference>
<dbReference type="InterPro" id="IPR029058">
    <property type="entry name" value="AB_hydrolase_fold"/>
</dbReference>
<evidence type="ECO:0000259" key="1">
    <source>
        <dbReference type="Pfam" id="PF12697"/>
    </source>
</evidence>
<keyword evidence="2" id="KW-0378">Hydrolase</keyword>
<organism evidence="2 3">
    <name type="scientific">Kitasatospora cheerisanensis KCTC 2395</name>
    <dbReference type="NCBI Taxonomy" id="1348663"/>
    <lineage>
        <taxon>Bacteria</taxon>
        <taxon>Bacillati</taxon>
        <taxon>Actinomycetota</taxon>
        <taxon>Actinomycetes</taxon>
        <taxon>Kitasatosporales</taxon>
        <taxon>Streptomycetaceae</taxon>
        <taxon>Kitasatospora</taxon>
    </lineage>
</organism>
<dbReference type="RefSeq" id="WP_035859751.1">
    <property type="nucleotide sequence ID" value="NZ_KK853997.1"/>
</dbReference>
<dbReference type="PANTHER" id="PTHR46438:SF11">
    <property type="entry name" value="LIPASE-RELATED"/>
    <property type="match status" value="1"/>
</dbReference>
<gene>
    <name evidence="2" type="ORF">KCH_12600</name>
</gene>
<proteinExistence type="predicted"/>
<sequence length="268" mass="27741">MTDYLSTQAYGLHVALDGPQQAPPILLVHGSGASGAFWQPIVPALAARHRVITVDLPGCGRSPAAPPYDVPVQAGRVAAPLDGLGLGPVLVAGHSSGGYLATALAEQRPDLVRSLALVSTGPGLDALLPEPLLLRLLLAPPLGPLLWAVRSDAVVRRSLASITARPVQIPDEVVAGVRRIGYRTFRAVMRANRAYLAERAVPERLAALGLPLLVVFGAADPRWDPASAHRYAAVPGARVELLPGVGHAPMLEAPAPTADLLLGLAAAG</sequence>
<feature type="domain" description="AB hydrolase-1" evidence="1">
    <location>
        <begin position="25"/>
        <end position="259"/>
    </location>
</feature>
<evidence type="ECO:0000313" key="2">
    <source>
        <dbReference type="EMBL" id="KDN87175.1"/>
    </source>
</evidence>
<name>A0A066ZAP0_9ACTN</name>
<accession>A0A066ZAP0</accession>
<dbReference type="AlphaFoldDB" id="A0A066ZAP0"/>
<protein>
    <submittedName>
        <fullName evidence="2">Hydrolase</fullName>
    </submittedName>
</protein>